<dbReference type="Pfam" id="PF02671">
    <property type="entry name" value="PAH"/>
    <property type="match status" value="3"/>
</dbReference>
<name>A0A8H5AZE3_9AGAR</name>
<evidence type="ECO:0000256" key="4">
    <source>
        <dbReference type="PROSITE-ProRule" id="PRU00810"/>
    </source>
</evidence>
<feature type="compositionally biased region" description="Low complexity" evidence="5">
    <location>
        <begin position="179"/>
        <end position="188"/>
    </location>
</feature>
<dbReference type="GO" id="GO:0000122">
    <property type="term" value="P:negative regulation of transcription by RNA polymerase II"/>
    <property type="evidence" value="ECO:0007669"/>
    <property type="project" value="TreeGrafter"/>
</dbReference>
<dbReference type="InterPro" id="IPR003822">
    <property type="entry name" value="PAH"/>
</dbReference>
<comment type="subcellular location">
    <subcellularLocation>
        <location evidence="1 4">Nucleus</location>
    </subcellularLocation>
</comment>
<dbReference type="GO" id="GO:0070822">
    <property type="term" value="C:Sin3-type complex"/>
    <property type="evidence" value="ECO:0007669"/>
    <property type="project" value="TreeGrafter"/>
</dbReference>
<evidence type="ECO:0008006" key="8">
    <source>
        <dbReference type="Google" id="ProtNLM"/>
    </source>
</evidence>
<feature type="compositionally biased region" description="Polar residues" evidence="5">
    <location>
        <begin position="427"/>
        <end position="449"/>
    </location>
</feature>
<evidence type="ECO:0000256" key="3">
    <source>
        <dbReference type="ARBA" id="ARBA00023242"/>
    </source>
</evidence>
<dbReference type="OrthoDB" id="10265969at2759"/>
<proteinExistence type="predicted"/>
<dbReference type="InterPro" id="IPR036600">
    <property type="entry name" value="PAH_sf"/>
</dbReference>
<accession>A0A8H5AZE3</accession>
<evidence type="ECO:0000313" key="7">
    <source>
        <dbReference type="Proteomes" id="UP000567179"/>
    </source>
</evidence>
<gene>
    <name evidence="6" type="ORF">D9619_013091</name>
</gene>
<dbReference type="GO" id="GO:0003714">
    <property type="term" value="F:transcription corepressor activity"/>
    <property type="evidence" value="ECO:0007669"/>
    <property type="project" value="InterPro"/>
</dbReference>
<feature type="region of interest" description="Disordered" evidence="5">
    <location>
        <begin position="481"/>
        <end position="500"/>
    </location>
</feature>
<dbReference type="FunFam" id="1.20.1160.11:FF:000001">
    <property type="entry name" value="Paired amphipathic helix protein Sin3"/>
    <property type="match status" value="2"/>
</dbReference>
<dbReference type="SUPFAM" id="SSF47762">
    <property type="entry name" value="PAH2 domain"/>
    <property type="match status" value="3"/>
</dbReference>
<keyword evidence="7" id="KW-1185">Reference proteome</keyword>
<sequence length="652" mass="72393">MKGYSLRSIKPQEAATIGLAPRMAGVLYPQLVDREPTPVDEIDIIVAHGATKHKPETLKESTPIPAPSEWSSTRRDSPVDPQTPLDRPLKVTDALTYLDTVKVQFQDQPDVYNHFLDTMKEFKSEQIDTPGVIQRVSHLFNDHPALIQGFNTFLPVGYRIECSTDPYDAGFITVTTPSGGTKTSSSGGALAWSTGPPTAPESVSSPAPMDPRNYGVDGQAMEPEKIKQCHNADTYRQFLDILSRYFHSSDIDEEDLSKQIAILFKDDPYLRNNFGVSILDRSQPIADAGPYQQFYHVLSRYRHIPNIDERGVWKKVAIFYNDDPDFLHDFQSLFIPDLSHYRELNTSDALSYLDAIKLQCQDQLDVYNQFLEIMKDFKAESIDTPGVIQRVSHLFNGYPALIQGFNTFLPIGYRIECSTDPYEAGSNVATTPSGETSGSRPASTRSTGPPTAPEPVTHPGSTSQSSGTWTFDHENGQWRPAEAAHEDPPLASPSSRVQSQGLDLEAFPMDLTDLEEPYPSPHSWPIVRPGHGDQPSAGMFTNAQVKIFGGTFVNVAHTYQCDSPALGGGPGFPIMVLGLQAVLLATRSHYPHCNHQYNPQPLLVADTASTVNGDMALCFPLLYRELKTTIAPLALWFFIKMWIQRNHRQALL</sequence>
<feature type="region of interest" description="Disordered" evidence="5">
    <location>
        <begin position="179"/>
        <end position="208"/>
    </location>
</feature>
<feature type="region of interest" description="Disordered" evidence="5">
    <location>
        <begin position="52"/>
        <end position="86"/>
    </location>
</feature>
<dbReference type="InterPro" id="IPR039774">
    <property type="entry name" value="Sin3-like"/>
</dbReference>
<dbReference type="PANTHER" id="PTHR12346:SF0">
    <property type="entry name" value="SIN3A, ISOFORM G"/>
    <property type="match status" value="1"/>
</dbReference>
<evidence type="ECO:0000256" key="2">
    <source>
        <dbReference type="ARBA" id="ARBA00022491"/>
    </source>
</evidence>
<dbReference type="EMBL" id="JAACJJ010000046">
    <property type="protein sequence ID" value="KAF5313864.1"/>
    <property type="molecule type" value="Genomic_DNA"/>
</dbReference>
<evidence type="ECO:0000313" key="6">
    <source>
        <dbReference type="EMBL" id="KAF5313864.1"/>
    </source>
</evidence>
<feature type="region of interest" description="Disordered" evidence="5">
    <location>
        <begin position="425"/>
        <end position="474"/>
    </location>
</feature>
<reference evidence="6 7" key="1">
    <citation type="journal article" date="2020" name="ISME J.">
        <title>Uncovering the hidden diversity of litter-decomposition mechanisms in mushroom-forming fungi.</title>
        <authorList>
            <person name="Floudas D."/>
            <person name="Bentzer J."/>
            <person name="Ahren D."/>
            <person name="Johansson T."/>
            <person name="Persson P."/>
            <person name="Tunlid A."/>
        </authorList>
    </citation>
    <scope>NUCLEOTIDE SEQUENCE [LARGE SCALE GENOMIC DNA]</scope>
    <source>
        <strain evidence="6 7">CBS 101986</strain>
    </source>
</reference>
<protein>
    <recommendedName>
        <fullName evidence="8">Histone deacetylase interacting domain-containing protein</fullName>
    </recommendedName>
</protein>
<dbReference type="Proteomes" id="UP000567179">
    <property type="component" value="Unassembled WGS sequence"/>
</dbReference>
<keyword evidence="2" id="KW-0678">Repressor</keyword>
<keyword evidence="3 4" id="KW-0539">Nucleus</keyword>
<dbReference type="AlphaFoldDB" id="A0A8H5AZE3"/>
<evidence type="ECO:0000256" key="5">
    <source>
        <dbReference type="SAM" id="MobiDB-lite"/>
    </source>
</evidence>
<evidence type="ECO:0000256" key="1">
    <source>
        <dbReference type="ARBA" id="ARBA00004123"/>
    </source>
</evidence>
<dbReference type="PANTHER" id="PTHR12346">
    <property type="entry name" value="SIN3B-RELATED"/>
    <property type="match status" value="1"/>
</dbReference>
<dbReference type="PROSITE" id="PS51477">
    <property type="entry name" value="PAH"/>
    <property type="match status" value="2"/>
</dbReference>
<dbReference type="Gene3D" id="1.20.1160.11">
    <property type="entry name" value="Paired amphipathic helix"/>
    <property type="match status" value="3"/>
</dbReference>
<organism evidence="6 7">
    <name type="scientific">Psilocybe cf. subviscida</name>
    <dbReference type="NCBI Taxonomy" id="2480587"/>
    <lineage>
        <taxon>Eukaryota</taxon>
        <taxon>Fungi</taxon>
        <taxon>Dikarya</taxon>
        <taxon>Basidiomycota</taxon>
        <taxon>Agaricomycotina</taxon>
        <taxon>Agaricomycetes</taxon>
        <taxon>Agaricomycetidae</taxon>
        <taxon>Agaricales</taxon>
        <taxon>Agaricineae</taxon>
        <taxon>Strophariaceae</taxon>
        <taxon>Psilocybe</taxon>
    </lineage>
</organism>
<feature type="compositionally biased region" description="Polar residues" evidence="5">
    <location>
        <begin position="459"/>
        <end position="469"/>
    </location>
</feature>
<comment type="caution">
    <text evidence="6">The sequence shown here is derived from an EMBL/GenBank/DDBJ whole genome shotgun (WGS) entry which is preliminary data.</text>
</comment>